<name>A0A926D2M1_9FIRM</name>
<dbReference type="AlphaFoldDB" id="A0A926D2M1"/>
<proteinExistence type="predicted"/>
<dbReference type="Pfam" id="PF01381">
    <property type="entry name" value="HTH_3"/>
    <property type="match status" value="1"/>
</dbReference>
<dbReference type="Proteomes" id="UP000623172">
    <property type="component" value="Unassembled WGS sequence"/>
</dbReference>
<evidence type="ECO:0000259" key="2">
    <source>
        <dbReference type="PROSITE" id="PS50943"/>
    </source>
</evidence>
<dbReference type="SUPFAM" id="SSF47413">
    <property type="entry name" value="lambda repressor-like DNA-binding domains"/>
    <property type="match status" value="1"/>
</dbReference>
<gene>
    <name evidence="3" type="ORF">H8696_00730</name>
</gene>
<protein>
    <submittedName>
        <fullName evidence="3">Helix-turn-helix domain-containing protein</fullName>
    </submittedName>
</protein>
<organism evidence="3 4">
    <name type="scientific">Gehongia tenuis</name>
    <dbReference type="NCBI Taxonomy" id="2763655"/>
    <lineage>
        <taxon>Bacteria</taxon>
        <taxon>Bacillati</taxon>
        <taxon>Bacillota</taxon>
        <taxon>Clostridia</taxon>
        <taxon>Christensenellales</taxon>
        <taxon>Christensenellaceae</taxon>
        <taxon>Gehongia</taxon>
    </lineage>
</organism>
<evidence type="ECO:0000256" key="1">
    <source>
        <dbReference type="ARBA" id="ARBA00023125"/>
    </source>
</evidence>
<reference evidence="3" key="1">
    <citation type="submission" date="2020-08" db="EMBL/GenBank/DDBJ databases">
        <title>Genome public.</title>
        <authorList>
            <person name="Liu C."/>
            <person name="Sun Q."/>
        </authorList>
    </citation>
    <scope>NUCLEOTIDE SEQUENCE</scope>
    <source>
        <strain evidence="3">NSJ-53</strain>
    </source>
</reference>
<feature type="domain" description="HTH cro/C1-type" evidence="2">
    <location>
        <begin position="10"/>
        <end position="64"/>
    </location>
</feature>
<dbReference type="PROSITE" id="PS50943">
    <property type="entry name" value="HTH_CROC1"/>
    <property type="match status" value="1"/>
</dbReference>
<dbReference type="RefSeq" id="WP_249314267.1">
    <property type="nucleotide sequence ID" value="NZ_JACRSR010000001.1"/>
</dbReference>
<dbReference type="EMBL" id="JACRSR010000001">
    <property type="protein sequence ID" value="MBC8530371.1"/>
    <property type="molecule type" value="Genomic_DNA"/>
</dbReference>
<dbReference type="SMART" id="SM00530">
    <property type="entry name" value="HTH_XRE"/>
    <property type="match status" value="1"/>
</dbReference>
<evidence type="ECO:0000313" key="3">
    <source>
        <dbReference type="EMBL" id="MBC8530371.1"/>
    </source>
</evidence>
<sequence length="209" mass="23214">MESLPLGERIKLLRQERNMPQKELAHITHISAATLSQYENGKRTPPDAWKVEISRIFNVSLDWLIGVSPVRARLTARSPRCIPVPVLQELDPRAPLSMMLSTAETHLFVPLDQVQEGEFFFLPVPMEFLKTSMISGAIALIRVQQAARPLDLVLARPSDSPAVFGQMLRQEGGSLTFVPWGDAHSVYASDTVSILGRVVKILLDPPKAD</sequence>
<dbReference type="InterPro" id="IPR036286">
    <property type="entry name" value="LexA/Signal_pep-like_sf"/>
</dbReference>
<dbReference type="GO" id="GO:0003677">
    <property type="term" value="F:DNA binding"/>
    <property type="evidence" value="ECO:0007669"/>
    <property type="project" value="UniProtKB-KW"/>
</dbReference>
<dbReference type="InterPro" id="IPR001387">
    <property type="entry name" value="Cro/C1-type_HTH"/>
</dbReference>
<dbReference type="InterPro" id="IPR010982">
    <property type="entry name" value="Lambda_DNA-bd_dom_sf"/>
</dbReference>
<dbReference type="PANTHER" id="PTHR46558">
    <property type="entry name" value="TRACRIPTIONAL REGULATORY PROTEIN-RELATED-RELATED"/>
    <property type="match status" value="1"/>
</dbReference>
<dbReference type="Gene3D" id="1.10.260.40">
    <property type="entry name" value="lambda repressor-like DNA-binding domains"/>
    <property type="match status" value="1"/>
</dbReference>
<comment type="caution">
    <text evidence="3">The sequence shown here is derived from an EMBL/GenBank/DDBJ whole genome shotgun (WGS) entry which is preliminary data.</text>
</comment>
<dbReference type="CDD" id="cd00093">
    <property type="entry name" value="HTH_XRE"/>
    <property type="match status" value="1"/>
</dbReference>
<dbReference type="PANTHER" id="PTHR46558:SF11">
    <property type="entry name" value="HTH-TYPE TRANSCRIPTIONAL REGULATOR XRE"/>
    <property type="match status" value="1"/>
</dbReference>
<accession>A0A926D2M1</accession>
<dbReference type="SUPFAM" id="SSF51306">
    <property type="entry name" value="LexA/Signal peptidase"/>
    <property type="match status" value="1"/>
</dbReference>
<keyword evidence="4" id="KW-1185">Reference proteome</keyword>
<keyword evidence="1" id="KW-0238">DNA-binding</keyword>
<evidence type="ECO:0000313" key="4">
    <source>
        <dbReference type="Proteomes" id="UP000623172"/>
    </source>
</evidence>